<feature type="domain" description="ABM" evidence="1">
    <location>
        <begin position="2"/>
        <end position="92"/>
    </location>
</feature>
<dbReference type="Gene3D" id="3.30.70.100">
    <property type="match status" value="1"/>
</dbReference>
<dbReference type="GO" id="GO:0005829">
    <property type="term" value="C:cytosol"/>
    <property type="evidence" value="ECO:0007669"/>
    <property type="project" value="TreeGrafter"/>
</dbReference>
<protein>
    <submittedName>
        <fullName evidence="2">Autoinducer 2-degrading protein LsrG</fullName>
    </submittedName>
</protein>
<evidence type="ECO:0000313" key="2">
    <source>
        <dbReference type="EMBL" id="CZF81543.1"/>
    </source>
</evidence>
<dbReference type="OrthoDB" id="9812754at2"/>
<dbReference type="EMBL" id="FIZX01000002">
    <property type="protein sequence ID" value="CZF81543.1"/>
    <property type="molecule type" value="Genomic_DNA"/>
</dbReference>
<sequence length="98" mass="11500">MYVVTVTFDVKGAFYDAFLRLVKKNASLSKEETGCRQFDVCTDNANNQVFLYEKYDSRQAFEHHLVTAHFFSFEQACIGKLDNKKVQCFEEIWPLQEE</sequence>
<dbReference type="SUPFAM" id="SSF54909">
    <property type="entry name" value="Dimeric alpha+beta barrel"/>
    <property type="match status" value="1"/>
</dbReference>
<dbReference type="InterPro" id="IPR050744">
    <property type="entry name" value="AI-2_Isomerase_LsrG"/>
</dbReference>
<dbReference type="GO" id="GO:0016491">
    <property type="term" value="F:oxidoreductase activity"/>
    <property type="evidence" value="ECO:0007669"/>
    <property type="project" value="TreeGrafter"/>
</dbReference>
<dbReference type="PROSITE" id="PS51725">
    <property type="entry name" value="ABM"/>
    <property type="match status" value="1"/>
</dbReference>
<dbReference type="InterPro" id="IPR011008">
    <property type="entry name" value="Dimeric_a/b-barrel"/>
</dbReference>
<dbReference type="PANTHER" id="PTHR33336">
    <property type="entry name" value="QUINOL MONOOXYGENASE YGIN-RELATED"/>
    <property type="match status" value="1"/>
</dbReference>
<dbReference type="Pfam" id="PF03992">
    <property type="entry name" value="ABM"/>
    <property type="match status" value="1"/>
</dbReference>
<proteinExistence type="predicted"/>
<evidence type="ECO:0000259" key="1">
    <source>
        <dbReference type="PROSITE" id="PS51725"/>
    </source>
</evidence>
<dbReference type="Proteomes" id="UP000071641">
    <property type="component" value="Unassembled WGS sequence"/>
</dbReference>
<dbReference type="AlphaFoldDB" id="A0A128F437"/>
<accession>A0A128F437</accession>
<name>A0A128F437_9GAMM</name>
<dbReference type="RefSeq" id="WP_063856889.1">
    <property type="nucleotide sequence ID" value="NZ_FIZX01000002.1"/>
</dbReference>
<organism evidence="2 3">
    <name type="scientific">Grimontia celer</name>
    <dbReference type="NCBI Taxonomy" id="1796497"/>
    <lineage>
        <taxon>Bacteria</taxon>
        <taxon>Pseudomonadati</taxon>
        <taxon>Pseudomonadota</taxon>
        <taxon>Gammaproteobacteria</taxon>
        <taxon>Vibrionales</taxon>
        <taxon>Vibrionaceae</taxon>
        <taxon>Grimontia</taxon>
    </lineage>
</organism>
<reference evidence="3" key="1">
    <citation type="submission" date="2016-02" db="EMBL/GenBank/DDBJ databases">
        <authorList>
            <person name="Rodrigo-Torres Lidia"/>
            <person name="Arahal R.David."/>
        </authorList>
    </citation>
    <scope>NUCLEOTIDE SEQUENCE [LARGE SCALE GENOMIC DNA]</scope>
    <source>
        <strain evidence="3">CECT 9029</strain>
    </source>
</reference>
<evidence type="ECO:0000313" key="3">
    <source>
        <dbReference type="Proteomes" id="UP000071641"/>
    </source>
</evidence>
<keyword evidence="3" id="KW-1185">Reference proteome</keyword>
<dbReference type="STRING" id="1796497.GCE9029_02677"/>
<gene>
    <name evidence="2" type="primary">lsrG</name>
    <name evidence="2" type="ORF">GCE9029_02677</name>
</gene>
<dbReference type="InterPro" id="IPR007138">
    <property type="entry name" value="ABM_dom"/>
</dbReference>
<dbReference type="PANTHER" id="PTHR33336:SF1">
    <property type="entry name" value="(4S)-4-HYDROXY-5-PHOSPHONOOXYPENTANE-2,3-DIONE ISOMERASE"/>
    <property type="match status" value="1"/>
</dbReference>